<feature type="compositionally biased region" description="Pro residues" evidence="11">
    <location>
        <begin position="98"/>
        <end position="109"/>
    </location>
</feature>
<dbReference type="AlphaFoldDB" id="A0A0J6YSW5"/>
<dbReference type="InterPro" id="IPR038770">
    <property type="entry name" value="Na+/solute_symporter_sf"/>
</dbReference>
<feature type="compositionally biased region" description="Pro residues" evidence="11">
    <location>
        <begin position="789"/>
        <end position="802"/>
    </location>
</feature>
<evidence type="ECO:0000256" key="6">
    <source>
        <dbReference type="ARBA" id="ARBA00022989"/>
    </source>
</evidence>
<feature type="transmembrane region" description="Helical" evidence="12">
    <location>
        <begin position="589"/>
        <end position="605"/>
    </location>
</feature>
<dbReference type="PANTHER" id="PTHR31382">
    <property type="entry name" value="NA(+)/H(+) ANTIPORTER"/>
    <property type="match status" value="1"/>
</dbReference>
<feature type="compositionally biased region" description="Low complexity" evidence="11">
    <location>
        <begin position="740"/>
        <end position="750"/>
    </location>
</feature>
<keyword evidence="3" id="KW-0813">Transport</keyword>
<gene>
    <name evidence="14" type="ORF">CIRG_09291</name>
</gene>
<keyword evidence="5 12" id="KW-0812">Transmembrane</keyword>
<evidence type="ECO:0000256" key="2">
    <source>
        <dbReference type="ARBA" id="ARBA00005248"/>
    </source>
</evidence>
<feature type="compositionally biased region" description="Low complexity" evidence="11">
    <location>
        <begin position="202"/>
        <end position="215"/>
    </location>
</feature>
<sequence length="867" mass="94496">MFACQLHDILAYGPQVPSPGLDEPIRNLSFTGHLKDDIELHRKRSLNSRGAKNVGERRGVGVGTLGARVGTCETAKQGSYWPPRAVWAETDRGKRAAEPPPPPPQPQRPPARQESADRAVVERVRSSPVFGAAGEGGNLTAFVPSSSDGTPRHPLPSSPILSLASTLLPPISAYPRCRRARLWFRRLEPESTANDAIRIRGNSPSNPSIPIKSPSGASTDRSPWSWLPHTLFAPQGLPRTIREQGDLGVNLSYGMPTLAVTNFNVVCATLGGFVTIFGLVSHLFKEKLYLSDAFVSLLAGVSLSHNAANFIKPIEYANGSQEALNAITLYFSRLVLGVQLVIAGVQLPSRFLLKEWKTLSLLLGPGMTGMWLCTSVVVWGLVPNTPYLHALAVAACVTPTDPVLSNSIVKGKFADKNVPKPLQRVIIAESGANDGLGYPFLFVAVYLIQYARSSGADESGGTRTAMALWLGETWGYTIFLSVLYGIAVGWLAKELLHWAEDNKYIDRESFLVFAVALALFIVGTCGMIGSDDVLACFIAGNVFTIDDWFRLETLDDSLHPTIDMLLNLSVFMWFGAVCPWSEFVHNDVIPFYRLVLLGLLVLLFRRIPVIFAMHKYISQIEDFRQAAFVGFFGPIGVSAIFYLYIALEYFHNYFRVDGKLREDAKHLADTMYVVVWFMVICSIVIHGLSIPLGKLGFYLFHTLSSTMNKRSDIEQDAVSIPFRDTIFAAASRVVPSLRNSNSSRALSRGRPVPPRSNLFRTGSAIIPNGRSSTKSLTVHTNPVTSPMGSPTPPMAPPEPSSSPPLLGVSLPTHNLGGYPGAGQSANSGKCMRDTNENSYGAIGNIPSRPRLGSLYHSSVDTINCEAK</sequence>
<evidence type="ECO:0000256" key="5">
    <source>
        <dbReference type="ARBA" id="ARBA00022692"/>
    </source>
</evidence>
<dbReference type="InterPro" id="IPR004712">
    <property type="entry name" value="Na+/H+_antiporter_fungi"/>
</dbReference>
<dbReference type="GO" id="GO:0005886">
    <property type="term" value="C:plasma membrane"/>
    <property type="evidence" value="ECO:0007669"/>
    <property type="project" value="InterPro"/>
</dbReference>
<keyword evidence="6 12" id="KW-1133">Transmembrane helix</keyword>
<dbReference type="Pfam" id="PF00999">
    <property type="entry name" value="Na_H_Exchanger"/>
    <property type="match status" value="1"/>
</dbReference>
<dbReference type="PANTHER" id="PTHR31382:SF1">
    <property type="entry name" value="SODIUM ION_PROTON EXCHANGER (EUROFUNG)"/>
    <property type="match status" value="1"/>
</dbReference>
<evidence type="ECO:0000256" key="8">
    <source>
        <dbReference type="ARBA" id="ARBA00023065"/>
    </source>
</evidence>
<name>A0A0J6YSW5_COCIT</name>
<dbReference type="FunFam" id="1.20.1530.20:FF:000015">
    <property type="entry name" value="Na(+)/H(+) antiporter 2"/>
    <property type="match status" value="1"/>
</dbReference>
<evidence type="ECO:0000256" key="9">
    <source>
        <dbReference type="ARBA" id="ARBA00023136"/>
    </source>
</evidence>
<feature type="compositionally biased region" description="Basic and acidic residues" evidence="11">
    <location>
        <begin position="114"/>
        <end position="125"/>
    </location>
</feature>
<keyword evidence="8" id="KW-0406">Ion transport</keyword>
<feature type="transmembrane region" description="Helical" evidence="12">
    <location>
        <begin position="564"/>
        <end position="583"/>
    </location>
</feature>
<evidence type="ECO:0000256" key="1">
    <source>
        <dbReference type="ARBA" id="ARBA00004141"/>
    </source>
</evidence>
<evidence type="ECO:0000313" key="14">
    <source>
        <dbReference type="EMBL" id="KMP10058.1"/>
    </source>
</evidence>
<evidence type="ECO:0000259" key="13">
    <source>
        <dbReference type="Pfam" id="PF00999"/>
    </source>
</evidence>
<evidence type="ECO:0000256" key="10">
    <source>
        <dbReference type="ARBA" id="ARBA00023201"/>
    </source>
</evidence>
<feature type="region of interest" description="Disordered" evidence="11">
    <location>
        <begin position="195"/>
        <end position="222"/>
    </location>
</feature>
<keyword evidence="4" id="KW-0050">Antiport</keyword>
<evidence type="ECO:0000256" key="4">
    <source>
        <dbReference type="ARBA" id="ARBA00022449"/>
    </source>
</evidence>
<evidence type="ECO:0000256" key="7">
    <source>
        <dbReference type="ARBA" id="ARBA00023053"/>
    </source>
</evidence>
<dbReference type="STRING" id="404692.A0A0J6YSW5"/>
<accession>A0A0J6YSW5</accession>
<evidence type="ECO:0000256" key="3">
    <source>
        <dbReference type="ARBA" id="ARBA00022448"/>
    </source>
</evidence>
<keyword evidence="7" id="KW-0915">Sodium</keyword>
<dbReference type="InterPro" id="IPR006153">
    <property type="entry name" value="Cation/H_exchanger_TM"/>
</dbReference>
<feature type="transmembrane region" description="Helical" evidence="12">
    <location>
        <begin position="512"/>
        <end position="543"/>
    </location>
</feature>
<feature type="region of interest" description="Disordered" evidence="11">
    <location>
        <begin position="91"/>
        <end position="157"/>
    </location>
</feature>
<keyword evidence="10" id="KW-0739">Sodium transport</keyword>
<keyword evidence="9 12" id="KW-0472">Membrane</keyword>
<dbReference type="OrthoDB" id="5327978at2759"/>
<evidence type="ECO:0000256" key="12">
    <source>
        <dbReference type="SAM" id="Phobius"/>
    </source>
</evidence>
<feature type="transmembrane region" description="Helical" evidence="12">
    <location>
        <begin position="359"/>
        <end position="382"/>
    </location>
</feature>
<organism evidence="14 15">
    <name type="scientific">Coccidioides immitis RMSCC 2394</name>
    <dbReference type="NCBI Taxonomy" id="404692"/>
    <lineage>
        <taxon>Eukaryota</taxon>
        <taxon>Fungi</taxon>
        <taxon>Dikarya</taxon>
        <taxon>Ascomycota</taxon>
        <taxon>Pezizomycotina</taxon>
        <taxon>Eurotiomycetes</taxon>
        <taxon>Eurotiomycetidae</taxon>
        <taxon>Onygenales</taxon>
        <taxon>Onygenaceae</taxon>
        <taxon>Coccidioides</taxon>
    </lineage>
</organism>
<evidence type="ECO:0000256" key="11">
    <source>
        <dbReference type="SAM" id="MobiDB-lite"/>
    </source>
</evidence>
<proteinExistence type="inferred from homology"/>
<feature type="domain" description="Cation/H+ exchanger transmembrane" evidence="13">
    <location>
        <begin position="279"/>
        <end position="691"/>
    </location>
</feature>
<comment type="similarity">
    <text evidence="2">Belongs to the fungal Na(+)/H(+) exchanger family.</text>
</comment>
<dbReference type="EMBL" id="DS028100">
    <property type="protein sequence ID" value="KMP10058.1"/>
    <property type="molecule type" value="Genomic_DNA"/>
</dbReference>
<feature type="transmembrane region" description="Helical" evidence="12">
    <location>
        <begin position="263"/>
        <end position="281"/>
    </location>
</feature>
<protein>
    <submittedName>
        <fullName evidence="14">Na(+)/H(+) antiporter 2</fullName>
    </submittedName>
</protein>
<feature type="transmembrane region" description="Helical" evidence="12">
    <location>
        <begin position="673"/>
        <end position="700"/>
    </location>
</feature>
<feature type="transmembrane region" description="Helical" evidence="12">
    <location>
        <begin position="626"/>
        <end position="647"/>
    </location>
</feature>
<dbReference type="GO" id="GO:0015385">
    <property type="term" value="F:sodium:proton antiporter activity"/>
    <property type="evidence" value="ECO:0007669"/>
    <property type="project" value="InterPro"/>
</dbReference>
<feature type="transmembrane region" description="Helical" evidence="12">
    <location>
        <begin position="473"/>
        <end position="492"/>
    </location>
</feature>
<feature type="region of interest" description="Disordered" evidence="11">
    <location>
        <begin position="740"/>
        <end position="828"/>
    </location>
</feature>
<dbReference type="GO" id="GO:0042391">
    <property type="term" value="P:regulation of membrane potential"/>
    <property type="evidence" value="ECO:0007669"/>
    <property type="project" value="InterPro"/>
</dbReference>
<reference evidence="15" key="1">
    <citation type="journal article" date="2010" name="Genome Res.">
        <title>Population genomic sequencing of Coccidioides fungi reveals recent hybridization and transposon control.</title>
        <authorList>
            <person name="Neafsey D.E."/>
            <person name="Barker B.M."/>
            <person name="Sharpton T.J."/>
            <person name="Stajich J.E."/>
            <person name="Park D.J."/>
            <person name="Whiston E."/>
            <person name="Hung C.-Y."/>
            <person name="McMahan C."/>
            <person name="White J."/>
            <person name="Sykes S."/>
            <person name="Heiman D."/>
            <person name="Young S."/>
            <person name="Zeng Q."/>
            <person name="Abouelleil A."/>
            <person name="Aftuck L."/>
            <person name="Bessette D."/>
            <person name="Brown A."/>
            <person name="FitzGerald M."/>
            <person name="Lui A."/>
            <person name="Macdonald J.P."/>
            <person name="Priest M."/>
            <person name="Orbach M.J."/>
            <person name="Galgiani J.N."/>
            <person name="Kirkland T.N."/>
            <person name="Cole G.T."/>
            <person name="Birren B.W."/>
            <person name="Henn M.R."/>
            <person name="Taylor J.W."/>
            <person name="Rounsley S.D."/>
        </authorList>
    </citation>
    <scope>NUCLEOTIDE SEQUENCE [LARGE SCALE GENOMIC DNA]</scope>
    <source>
        <strain evidence="15">RMSCC 2394</strain>
    </source>
</reference>
<dbReference type="Proteomes" id="UP000054565">
    <property type="component" value="Unassembled WGS sequence"/>
</dbReference>
<evidence type="ECO:0000313" key="15">
    <source>
        <dbReference type="Proteomes" id="UP000054565"/>
    </source>
</evidence>
<dbReference type="Gene3D" id="1.20.1530.20">
    <property type="match status" value="1"/>
</dbReference>
<comment type="subcellular location">
    <subcellularLocation>
        <location evidence="1">Membrane</location>
        <topology evidence="1">Multi-pass membrane protein</topology>
    </subcellularLocation>
</comment>
<dbReference type="GO" id="GO:0120029">
    <property type="term" value="P:proton export across plasma membrane"/>
    <property type="evidence" value="ECO:0007669"/>
    <property type="project" value="InterPro"/>
</dbReference>
<dbReference type="GO" id="GO:0036376">
    <property type="term" value="P:sodium ion export across plasma membrane"/>
    <property type="evidence" value="ECO:0007669"/>
    <property type="project" value="InterPro"/>
</dbReference>
<feature type="compositionally biased region" description="Polar residues" evidence="11">
    <location>
        <begin position="769"/>
        <end position="781"/>
    </location>
</feature>